<accession>H1Q234</accession>
<dbReference type="InterPro" id="IPR051461">
    <property type="entry name" value="UPF0750_membrane"/>
</dbReference>
<keyword evidence="3 6" id="KW-0812">Transmembrane</keyword>
<organism evidence="8 9">
    <name type="scientific">Prevotella micans F0438</name>
    <dbReference type="NCBI Taxonomy" id="883158"/>
    <lineage>
        <taxon>Bacteria</taxon>
        <taxon>Pseudomonadati</taxon>
        <taxon>Bacteroidota</taxon>
        <taxon>Bacteroidia</taxon>
        <taxon>Bacteroidales</taxon>
        <taxon>Prevotellaceae</taxon>
        <taxon>Prevotella</taxon>
    </lineage>
</organism>
<dbReference type="PANTHER" id="PTHR33545">
    <property type="entry name" value="UPF0750 MEMBRANE PROTEIN YITT-RELATED"/>
    <property type="match status" value="1"/>
</dbReference>
<dbReference type="PIRSF" id="PIRSF006483">
    <property type="entry name" value="Membrane_protein_YitT"/>
    <property type="match status" value="1"/>
</dbReference>
<comment type="subcellular location">
    <subcellularLocation>
        <location evidence="1">Cell membrane</location>
        <topology evidence="1">Multi-pass membrane protein</topology>
    </subcellularLocation>
</comment>
<gene>
    <name evidence="8" type="ORF">HMPREF9140_01007</name>
</gene>
<dbReference type="PANTHER" id="PTHR33545:SF5">
    <property type="entry name" value="UPF0750 MEMBRANE PROTEIN YITT"/>
    <property type="match status" value="1"/>
</dbReference>
<dbReference type="eggNOG" id="COG1284">
    <property type="taxonomic scope" value="Bacteria"/>
</dbReference>
<proteinExistence type="predicted"/>
<evidence type="ECO:0000256" key="2">
    <source>
        <dbReference type="ARBA" id="ARBA00022475"/>
    </source>
</evidence>
<evidence type="ECO:0000256" key="3">
    <source>
        <dbReference type="ARBA" id="ARBA00022692"/>
    </source>
</evidence>
<dbReference type="Pfam" id="PF02588">
    <property type="entry name" value="YitT_membrane"/>
    <property type="match status" value="1"/>
</dbReference>
<dbReference type="STRING" id="883158.HMPREF9140_01007"/>
<dbReference type="HOGENOM" id="CLU_063199_1_1_10"/>
<name>H1Q234_9BACT</name>
<feature type="transmembrane region" description="Helical" evidence="6">
    <location>
        <begin position="156"/>
        <end position="176"/>
    </location>
</feature>
<dbReference type="CDD" id="cd16380">
    <property type="entry name" value="YitT_C"/>
    <property type="match status" value="1"/>
</dbReference>
<evidence type="ECO:0000259" key="7">
    <source>
        <dbReference type="Pfam" id="PF10035"/>
    </source>
</evidence>
<keyword evidence="9" id="KW-1185">Reference proteome</keyword>
<dbReference type="InterPro" id="IPR019264">
    <property type="entry name" value="DUF2179"/>
</dbReference>
<feature type="transmembrane region" description="Helical" evidence="6">
    <location>
        <begin position="182"/>
        <end position="200"/>
    </location>
</feature>
<protein>
    <recommendedName>
        <fullName evidence="7">DUF2179 domain-containing protein</fullName>
    </recommendedName>
</protein>
<keyword evidence="5 6" id="KW-0472">Membrane</keyword>
<dbReference type="RefSeq" id="WP_006952217.1">
    <property type="nucleotide sequence ID" value="NZ_JH594522.1"/>
</dbReference>
<keyword evidence="4 6" id="KW-1133">Transmembrane helix</keyword>
<evidence type="ECO:0000313" key="8">
    <source>
        <dbReference type="EMBL" id="EHO71267.1"/>
    </source>
</evidence>
<feature type="domain" description="DUF2179" evidence="7">
    <location>
        <begin position="229"/>
        <end position="283"/>
    </location>
</feature>
<evidence type="ECO:0000256" key="4">
    <source>
        <dbReference type="ARBA" id="ARBA00022989"/>
    </source>
</evidence>
<dbReference type="PATRIC" id="fig|883158.3.peg.1017"/>
<evidence type="ECO:0000313" key="9">
    <source>
        <dbReference type="Proteomes" id="UP000016023"/>
    </source>
</evidence>
<dbReference type="GO" id="GO:0005886">
    <property type="term" value="C:plasma membrane"/>
    <property type="evidence" value="ECO:0007669"/>
    <property type="project" value="UniProtKB-SubCell"/>
</dbReference>
<dbReference type="AlphaFoldDB" id="H1Q234"/>
<dbReference type="EMBL" id="AGWK01000028">
    <property type="protein sequence ID" value="EHO71267.1"/>
    <property type="molecule type" value="Genomic_DNA"/>
</dbReference>
<feature type="transmembrane region" description="Helical" evidence="6">
    <location>
        <begin position="114"/>
        <end position="135"/>
    </location>
</feature>
<evidence type="ECO:0000256" key="6">
    <source>
        <dbReference type="SAM" id="Phobius"/>
    </source>
</evidence>
<dbReference type="Pfam" id="PF10035">
    <property type="entry name" value="DUF2179"/>
    <property type="match status" value="1"/>
</dbReference>
<keyword evidence="2" id="KW-1003">Cell membrane</keyword>
<evidence type="ECO:0000256" key="1">
    <source>
        <dbReference type="ARBA" id="ARBA00004651"/>
    </source>
</evidence>
<dbReference type="Gene3D" id="3.30.70.120">
    <property type="match status" value="1"/>
</dbReference>
<dbReference type="InterPro" id="IPR003740">
    <property type="entry name" value="YitT"/>
</dbReference>
<feature type="transmembrane region" description="Helical" evidence="6">
    <location>
        <begin position="16"/>
        <end position="35"/>
    </location>
</feature>
<evidence type="ECO:0000256" key="5">
    <source>
        <dbReference type="ARBA" id="ARBA00023136"/>
    </source>
</evidence>
<dbReference type="Proteomes" id="UP000016023">
    <property type="component" value="Unassembled WGS sequence"/>
</dbReference>
<feature type="transmembrane region" description="Helical" evidence="6">
    <location>
        <begin position="87"/>
        <end position="108"/>
    </location>
</feature>
<sequence>MSENIKQKTFREFKEFLYITLTTTVGSFGWCAFLLPHKIPIGGISGLASVIFWGIDIPIEYTYFILNIILLLVALKVLGWRFCIRTIYTVFIFATLLTLFQRIFSAAPLLPTNPFLSCIIGGILMGFGMGVALQYNASTGGSDVIAAMIHKYRNVSLGKIILSCDLVIITSSYLALHNWENVIYGFVVLFVMTFVVDYVANGMNGSVQFFIVSDKWEEIGHKINNKVQRGCTVIDAHGFYTGKTVGMLFIIARRSESHSIYETVDEIDPQAFVSQSTVNGVYGVGFDRMKVGRGHKS</sequence>
<reference evidence="8 9" key="1">
    <citation type="submission" date="2011-12" db="EMBL/GenBank/DDBJ databases">
        <title>The Genome Sequence of Prevotella micans F0438.</title>
        <authorList>
            <consortium name="The Broad Institute Genome Sequencing Platform"/>
            <person name="Earl A."/>
            <person name="Ward D."/>
            <person name="Feldgarden M."/>
            <person name="Gevers D."/>
            <person name="Izard J."/>
            <person name="Baranova O.V."/>
            <person name="Blanton J.M."/>
            <person name="Wade W.G."/>
            <person name="Dewhirst F.E."/>
            <person name="Young S.K."/>
            <person name="Zeng Q."/>
            <person name="Gargeya S."/>
            <person name="Fitzgerald M."/>
            <person name="Haas B."/>
            <person name="Abouelleil A."/>
            <person name="Alvarado L."/>
            <person name="Arachchi H.M."/>
            <person name="Berlin A."/>
            <person name="Chapman S.B."/>
            <person name="Gearin G."/>
            <person name="Goldberg J."/>
            <person name="Griggs A."/>
            <person name="Gujja S."/>
            <person name="Hansen M."/>
            <person name="Heiman D."/>
            <person name="Howarth C."/>
            <person name="Larimer J."/>
            <person name="Lui A."/>
            <person name="MacDonald P.J.P."/>
            <person name="McCowen C."/>
            <person name="Montmayeur A."/>
            <person name="Murphy C."/>
            <person name="Neiman D."/>
            <person name="Pearson M."/>
            <person name="Priest M."/>
            <person name="Roberts A."/>
            <person name="Saif S."/>
            <person name="Shea T."/>
            <person name="Sisk P."/>
            <person name="Stolte C."/>
            <person name="Sykes S."/>
            <person name="Wortman J."/>
            <person name="Nusbaum C."/>
            <person name="Birren B."/>
        </authorList>
    </citation>
    <scope>NUCLEOTIDE SEQUENCE [LARGE SCALE GENOMIC DNA]</scope>
    <source>
        <strain evidence="8 9">F0438</strain>
    </source>
</reference>
<dbReference type="InterPro" id="IPR015867">
    <property type="entry name" value="N-reg_PII/ATP_PRibTrfase_C"/>
</dbReference>
<comment type="caution">
    <text evidence="8">The sequence shown here is derived from an EMBL/GenBank/DDBJ whole genome shotgun (WGS) entry which is preliminary data.</text>
</comment>
<feature type="transmembrane region" description="Helical" evidence="6">
    <location>
        <begin position="47"/>
        <end position="75"/>
    </location>
</feature>